<dbReference type="AlphaFoldDB" id="B3QW60"/>
<accession>B3QW60</accession>
<dbReference type="GO" id="GO:0030527">
    <property type="term" value="F:structural constituent of chromatin"/>
    <property type="evidence" value="ECO:0007669"/>
    <property type="project" value="InterPro"/>
</dbReference>
<dbReference type="EMBL" id="CP001100">
    <property type="protein sequence ID" value="ACF13173.1"/>
    <property type="molecule type" value="Genomic_DNA"/>
</dbReference>
<name>B3QW60_CHLT3</name>
<dbReference type="OrthoDB" id="9799835at2"/>
<evidence type="ECO:0000313" key="6">
    <source>
        <dbReference type="Proteomes" id="UP000001208"/>
    </source>
</evidence>
<dbReference type="Proteomes" id="UP000001208">
    <property type="component" value="Chromosome"/>
</dbReference>
<dbReference type="GO" id="GO:0003677">
    <property type="term" value="F:DNA binding"/>
    <property type="evidence" value="ECO:0007669"/>
    <property type="project" value="UniProtKB-KW"/>
</dbReference>
<keyword evidence="2" id="KW-0226">DNA condensation</keyword>
<dbReference type="PANTHER" id="PTHR33175:SF3">
    <property type="entry name" value="DNA-BINDING PROTEIN HU-BETA"/>
    <property type="match status" value="1"/>
</dbReference>
<dbReference type="KEGG" id="cts:Ctha_0704"/>
<evidence type="ECO:0000256" key="4">
    <source>
        <dbReference type="RuleBase" id="RU003939"/>
    </source>
</evidence>
<protein>
    <submittedName>
        <fullName evidence="5">Histone family protein DNA-binding protein</fullName>
    </submittedName>
</protein>
<evidence type="ECO:0000256" key="3">
    <source>
        <dbReference type="ARBA" id="ARBA00023125"/>
    </source>
</evidence>
<dbReference type="RefSeq" id="WP_012499257.1">
    <property type="nucleotide sequence ID" value="NC_011026.1"/>
</dbReference>
<keyword evidence="6" id="KW-1185">Reference proteome</keyword>
<dbReference type="PANTHER" id="PTHR33175">
    <property type="entry name" value="DNA-BINDING PROTEIN HU"/>
    <property type="match status" value="1"/>
</dbReference>
<dbReference type="STRING" id="517418.Ctha_0704"/>
<dbReference type="InterPro" id="IPR010992">
    <property type="entry name" value="IHF-like_DNA-bd_dom_sf"/>
</dbReference>
<sequence length="93" mass="9761">MTKADLVEKIAAESGLTKADSERALNAFVKTVSAALKSGDSVTLVGFGTFTVMDRSEREGRNPKTGESMTIAAKKVPKFKPGATLKNEVAGSN</sequence>
<evidence type="ECO:0000256" key="1">
    <source>
        <dbReference type="ARBA" id="ARBA00010529"/>
    </source>
</evidence>
<evidence type="ECO:0000256" key="2">
    <source>
        <dbReference type="ARBA" id="ARBA00023067"/>
    </source>
</evidence>
<dbReference type="eggNOG" id="COG0776">
    <property type="taxonomic scope" value="Bacteria"/>
</dbReference>
<dbReference type="Gene3D" id="4.10.520.10">
    <property type="entry name" value="IHF-like DNA-binding proteins"/>
    <property type="match status" value="1"/>
</dbReference>
<dbReference type="CDD" id="cd13831">
    <property type="entry name" value="HU"/>
    <property type="match status" value="1"/>
</dbReference>
<comment type="similarity">
    <text evidence="1 4">Belongs to the bacterial histone-like protein family.</text>
</comment>
<dbReference type="HOGENOM" id="CLU_105066_3_3_10"/>
<keyword evidence="3 5" id="KW-0238">DNA-binding</keyword>
<dbReference type="PRINTS" id="PR01727">
    <property type="entry name" value="DNABINDINGHU"/>
</dbReference>
<dbReference type="SMART" id="SM00411">
    <property type="entry name" value="BHL"/>
    <property type="match status" value="1"/>
</dbReference>
<gene>
    <name evidence="5" type="ordered locus">Ctha_0704</name>
</gene>
<dbReference type="GO" id="GO:0030261">
    <property type="term" value="P:chromosome condensation"/>
    <property type="evidence" value="ECO:0007669"/>
    <property type="project" value="UniProtKB-KW"/>
</dbReference>
<evidence type="ECO:0000313" key="5">
    <source>
        <dbReference type="EMBL" id="ACF13173.1"/>
    </source>
</evidence>
<reference evidence="5 6" key="1">
    <citation type="submission" date="2008-06" db="EMBL/GenBank/DDBJ databases">
        <title>Complete sequence of Chloroherpeton thalassium ATCC 35110.</title>
        <authorList>
            <consortium name="US DOE Joint Genome Institute"/>
            <person name="Lucas S."/>
            <person name="Copeland A."/>
            <person name="Lapidus A."/>
            <person name="Glavina del Rio T."/>
            <person name="Dalin E."/>
            <person name="Tice H."/>
            <person name="Bruce D."/>
            <person name="Goodwin L."/>
            <person name="Pitluck S."/>
            <person name="Schmutz J."/>
            <person name="Larimer F."/>
            <person name="Land M."/>
            <person name="Hauser L."/>
            <person name="Kyrpides N."/>
            <person name="Mikhailova N."/>
            <person name="Liu Z."/>
            <person name="Li T."/>
            <person name="Zhao F."/>
            <person name="Overmann J."/>
            <person name="Bryant D.A."/>
            <person name="Richardson P."/>
        </authorList>
    </citation>
    <scope>NUCLEOTIDE SEQUENCE [LARGE SCALE GENOMIC DNA]</scope>
    <source>
        <strain evidence="6">ATCC 35110 / GB-78</strain>
    </source>
</reference>
<dbReference type="GO" id="GO:0005829">
    <property type="term" value="C:cytosol"/>
    <property type="evidence" value="ECO:0007669"/>
    <property type="project" value="TreeGrafter"/>
</dbReference>
<proteinExistence type="inferred from homology"/>
<dbReference type="PROSITE" id="PS00045">
    <property type="entry name" value="HISTONE_LIKE"/>
    <property type="match status" value="1"/>
</dbReference>
<dbReference type="InterPro" id="IPR020816">
    <property type="entry name" value="Histone-like_DNA-bd_CS"/>
</dbReference>
<dbReference type="SUPFAM" id="SSF47729">
    <property type="entry name" value="IHF-like DNA-binding proteins"/>
    <property type="match status" value="1"/>
</dbReference>
<organism evidence="5 6">
    <name type="scientific">Chloroherpeton thalassium (strain ATCC 35110 / GB-78)</name>
    <dbReference type="NCBI Taxonomy" id="517418"/>
    <lineage>
        <taxon>Bacteria</taxon>
        <taxon>Pseudomonadati</taxon>
        <taxon>Chlorobiota</taxon>
        <taxon>Chlorobiia</taxon>
        <taxon>Chlorobiales</taxon>
        <taxon>Chloroherpetonaceae</taxon>
        <taxon>Chloroherpeton</taxon>
    </lineage>
</organism>
<dbReference type="Pfam" id="PF00216">
    <property type="entry name" value="Bac_DNA_binding"/>
    <property type="match status" value="1"/>
</dbReference>
<dbReference type="InterPro" id="IPR000119">
    <property type="entry name" value="Hist_DNA-bd"/>
</dbReference>